<reference evidence="1 2" key="1">
    <citation type="submission" date="2019-12" db="EMBL/GenBank/DDBJ databases">
        <title>Whole-genome analyses of novel actinobacteria.</title>
        <authorList>
            <person name="Sahin N."/>
            <person name="Saygin H."/>
        </authorList>
    </citation>
    <scope>NUCLEOTIDE SEQUENCE [LARGE SCALE GENOMIC DNA]</scope>
    <source>
        <strain evidence="1 2">KC615</strain>
    </source>
</reference>
<dbReference type="RefSeq" id="WP_160800554.1">
    <property type="nucleotide sequence ID" value="NZ_WUUL01000003.1"/>
</dbReference>
<proteinExistence type="predicted"/>
<organism evidence="1 2">
    <name type="scientific">Shimazuella alba</name>
    <dbReference type="NCBI Taxonomy" id="2690964"/>
    <lineage>
        <taxon>Bacteria</taxon>
        <taxon>Bacillati</taxon>
        <taxon>Bacillota</taxon>
        <taxon>Bacilli</taxon>
        <taxon>Bacillales</taxon>
        <taxon>Thermoactinomycetaceae</taxon>
        <taxon>Shimazuella</taxon>
    </lineage>
</organism>
<dbReference type="Proteomes" id="UP000430692">
    <property type="component" value="Unassembled WGS sequence"/>
</dbReference>
<accession>A0A6I4VYP2</accession>
<sequence length="68" mass="7666">MGSPRYPKEVNQAQTVVPTAINRNPSCKIVEKHPRDSVKKIATHGHPLLLAIPTVVSRRLEAWRKSTR</sequence>
<evidence type="ECO:0000313" key="2">
    <source>
        <dbReference type="Proteomes" id="UP000430692"/>
    </source>
</evidence>
<gene>
    <name evidence="1" type="ORF">GSM42_05475</name>
</gene>
<evidence type="ECO:0000313" key="1">
    <source>
        <dbReference type="EMBL" id="MXQ53192.1"/>
    </source>
</evidence>
<dbReference type="AlphaFoldDB" id="A0A6I4VYP2"/>
<keyword evidence="2" id="KW-1185">Reference proteome</keyword>
<comment type="caution">
    <text evidence="1">The sequence shown here is derived from an EMBL/GenBank/DDBJ whole genome shotgun (WGS) entry which is preliminary data.</text>
</comment>
<protein>
    <submittedName>
        <fullName evidence="1">Uncharacterized protein</fullName>
    </submittedName>
</protein>
<name>A0A6I4VYP2_9BACL</name>
<dbReference type="EMBL" id="WUUL01000003">
    <property type="protein sequence ID" value="MXQ53192.1"/>
    <property type="molecule type" value="Genomic_DNA"/>
</dbReference>